<protein>
    <submittedName>
        <fullName evidence="2">Uncharacterized protein</fullName>
    </submittedName>
</protein>
<feature type="compositionally biased region" description="Basic and acidic residues" evidence="1">
    <location>
        <begin position="1"/>
        <end position="31"/>
    </location>
</feature>
<evidence type="ECO:0000256" key="1">
    <source>
        <dbReference type="SAM" id="MobiDB-lite"/>
    </source>
</evidence>
<name>A0A540N324_MALBA</name>
<evidence type="ECO:0000313" key="3">
    <source>
        <dbReference type="Proteomes" id="UP000315295"/>
    </source>
</evidence>
<gene>
    <name evidence="2" type="ORF">C1H46_009004</name>
</gene>
<evidence type="ECO:0000313" key="2">
    <source>
        <dbReference type="EMBL" id="TQE05414.1"/>
    </source>
</evidence>
<dbReference type="AlphaFoldDB" id="A0A540N324"/>
<sequence>MRLAERRMREGEGGRKSERDRDLVRGRRLQVDRVTGVYDSRERGRERERERERER</sequence>
<feature type="compositionally biased region" description="Basic and acidic residues" evidence="1">
    <location>
        <begin position="39"/>
        <end position="55"/>
    </location>
</feature>
<accession>A0A540N324</accession>
<dbReference type="EMBL" id="VIEB01000123">
    <property type="protein sequence ID" value="TQE05414.1"/>
    <property type="molecule type" value="Genomic_DNA"/>
</dbReference>
<dbReference type="Proteomes" id="UP000315295">
    <property type="component" value="Unassembled WGS sequence"/>
</dbReference>
<reference evidence="2 3" key="1">
    <citation type="journal article" date="2019" name="G3 (Bethesda)">
        <title>Sequencing of a Wild Apple (Malus baccata) Genome Unravels the Differences Between Cultivated and Wild Apple Species Regarding Disease Resistance and Cold Tolerance.</title>
        <authorList>
            <person name="Chen X."/>
        </authorList>
    </citation>
    <scope>NUCLEOTIDE SEQUENCE [LARGE SCALE GENOMIC DNA]</scope>
    <source>
        <strain evidence="3">cv. Shandingzi</strain>
        <tissue evidence="2">Leaves</tissue>
    </source>
</reference>
<organism evidence="2 3">
    <name type="scientific">Malus baccata</name>
    <name type="common">Siberian crab apple</name>
    <name type="synonym">Pyrus baccata</name>
    <dbReference type="NCBI Taxonomy" id="106549"/>
    <lineage>
        <taxon>Eukaryota</taxon>
        <taxon>Viridiplantae</taxon>
        <taxon>Streptophyta</taxon>
        <taxon>Embryophyta</taxon>
        <taxon>Tracheophyta</taxon>
        <taxon>Spermatophyta</taxon>
        <taxon>Magnoliopsida</taxon>
        <taxon>eudicotyledons</taxon>
        <taxon>Gunneridae</taxon>
        <taxon>Pentapetalae</taxon>
        <taxon>rosids</taxon>
        <taxon>fabids</taxon>
        <taxon>Rosales</taxon>
        <taxon>Rosaceae</taxon>
        <taxon>Amygdaloideae</taxon>
        <taxon>Maleae</taxon>
        <taxon>Malus</taxon>
    </lineage>
</organism>
<feature type="region of interest" description="Disordered" evidence="1">
    <location>
        <begin position="1"/>
        <end position="55"/>
    </location>
</feature>
<proteinExistence type="predicted"/>
<keyword evidence="3" id="KW-1185">Reference proteome</keyword>
<comment type="caution">
    <text evidence="2">The sequence shown here is derived from an EMBL/GenBank/DDBJ whole genome shotgun (WGS) entry which is preliminary data.</text>
</comment>